<dbReference type="InterPro" id="IPR000760">
    <property type="entry name" value="Inositol_monophosphatase-like"/>
</dbReference>
<evidence type="ECO:0000256" key="2">
    <source>
        <dbReference type="ARBA" id="ARBA00022801"/>
    </source>
</evidence>
<dbReference type="GO" id="GO:0007165">
    <property type="term" value="P:signal transduction"/>
    <property type="evidence" value="ECO:0007669"/>
    <property type="project" value="TreeGrafter"/>
</dbReference>
<dbReference type="GO" id="GO:0046872">
    <property type="term" value="F:metal ion binding"/>
    <property type="evidence" value="ECO:0007669"/>
    <property type="project" value="UniProtKB-KW"/>
</dbReference>
<dbReference type="Gene3D" id="3.40.190.80">
    <property type="match status" value="1"/>
</dbReference>
<dbReference type="PANTHER" id="PTHR20854">
    <property type="entry name" value="INOSITOL MONOPHOSPHATASE"/>
    <property type="match status" value="1"/>
</dbReference>
<evidence type="ECO:0000256" key="3">
    <source>
        <dbReference type="ARBA" id="ARBA00022842"/>
    </source>
</evidence>
<evidence type="ECO:0000313" key="4">
    <source>
        <dbReference type="EMBL" id="SVB35505.1"/>
    </source>
</evidence>
<evidence type="ECO:0000256" key="1">
    <source>
        <dbReference type="ARBA" id="ARBA00022723"/>
    </source>
</evidence>
<proteinExistence type="predicted"/>
<dbReference type="InterPro" id="IPR020583">
    <property type="entry name" value="Inositol_monoP_metal-BS"/>
</dbReference>
<dbReference type="PROSITE" id="PS00629">
    <property type="entry name" value="IMP_1"/>
    <property type="match status" value="1"/>
</dbReference>
<dbReference type="AlphaFoldDB" id="A0A382DB90"/>
<keyword evidence="1" id="KW-0479">Metal-binding</keyword>
<reference evidence="4" key="1">
    <citation type="submission" date="2018-05" db="EMBL/GenBank/DDBJ databases">
        <authorList>
            <person name="Lanie J.A."/>
            <person name="Ng W.-L."/>
            <person name="Kazmierczak K.M."/>
            <person name="Andrzejewski T.M."/>
            <person name="Davidsen T.M."/>
            <person name="Wayne K.J."/>
            <person name="Tettelin H."/>
            <person name="Glass J.I."/>
            <person name="Rusch D."/>
            <person name="Podicherti R."/>
            <person name="Tsui H.-C.T."/>
            <person name="Winkler M.E."/>
        </authorList>
    </citation>
    <scope>NUCLEOTIDE SEQUENCE</scope>
</reference>
<dbReference type="GO" id="GO:0008934">
    <property type="term" value="F:inositol monophosphate 1-phosphatase activity"/>
    <property type="evidence" value="ECO:0007669"/>
    <property type="project" value="TreeGrafter"/>
</dbReference>
<protein>
    <recommendedName>
        <fullName evidence="5">Inositol-1-monophosphatase</fullName>
    </recommendedName>
</protein>
<dbReference type="PRINTS" id="PR00377">
    <property type="entry name" value="IMPHPHTASES"/>
</dbReference>
<name>A0A382DB90_9ZZZZ</name>
<keyword evidence="2" id="KW-0378">Hydrolase</keyword>
<dbReference type="SUPFAM" id="SSF56655">
    <property type="entry name" value="Carbohydrate phosphatase"/>
    <property type="match status" value="1"/>
</dbReference>
<dbReference type="Pfam" id="PF00459">
    <property type="entry name" value="Inositol_P"/>
    <property type="match status" value="1"/>
</dbReference>
<keyword evidence="3" id="KW-0460">Magnesium</keyword>
<organism evidence="4">
    <name type="scientific">marine metagenome</name>
    <dbReference type="NCBI Taxonomy" id="408172"/>
    <lineage>
        <taxon>unclassified sequences</taxon>
        <taxon>metagenomes</taxon>
        <taxon>ecological metagenomes</taxon>
    </lineage>
</organism>
<sequence length="251" mass="27410">MVEYSLSSLLELAKRTAFQAGSTLIEQQKSARQVLQSHNRDVKIKGDSLSETIIIDSLQQHSSFPILTEESGIIGEIDREQYLWIVDPLDGSLNYSQGIPLCCISIALWEGDSPVIGVIFDFFLEELFSGLIGVGSWLNESEIKVSEITKKKEALLCTGFPIRTDFSEEGITQFVKQVRTYKKVRILGSAALSLAYVACGRADAYMEENIMLWDVGAGSAIVKAAGGVIQIDNSNDLLAPVKVIAKSSASL</sequence>
<accession>A0A382DB90</accession>
<dbReference type="GO" id="GO:0006020">
    <property type="term" value="P:inositol metabolic process"/>
    <property type="evidence" value="ECO:0007669"/>
    <property type="project" value="TreeGrafter"/>
</dbReference>
<dbReference type="EMBL" id="UINC01038457">
    <property type="protein sequence ID" value="SVB35505.1"/>
    <property type="molecule type" value="Genomic_DNA"/>
</dbReference>
<evidence type="ECO:0008006" key="5">
    <source>
        <dbReference type="Google" id="ProtNLM"/>
    </source>
</evidence>
<gene>
    <name evidence="4" type="ORF">METZ01_LOCUS188359</name>
</gene>
<dbReference type="Gene3D" id="3.30.540.10">
    <property type="entry name" value="Fructose-1,6-Bisphosphatase, subunit A, domain 1"/>
    <property type="match status" value="1"/>
</dbReference>
<dbReference type="PANTHER" id="PTHR20854:SF4">
    <property type="entry name" value="INOSITOL-1-MONOPHOSPHATASE-RELATED"/>
    <property type="match status" value="1"/>
</dbReference>